<dbReference type="OrthoDB" id="26657at10239"/>
<protein>
    <submittedName>
        <fullName evidence="1">Uncharacterized protein</fullName>
    </submittedName>
</protein>
<evidence type="ECO:0000313" key="1">
    <source>
        <dbReference type="EMBL" id="ASR75443.1"/>
    </source>
</evidence>
<name>A0A222YVF3_9CAUD</name>
<accession>A0A222YVF3</accession>
<dbReference type="Proteomes" id="UP000223009">
    <property type="component" value="Segment"/>
</dbReference>
<sequence>MPDSLGRDKKSENTRNEKGRCFVKQCPNKPAVDITHFGRKVKVCKGHKYLDGVK</sequence>
<proteinExistence type="predicted"/>
<gene>
    <name evidence="1" type="ORF">SEA_MILDRED21_35</name>
</gene>
<dbReference type="EMBL" id="MF155946">
    <property type="protein sequence ID" value="ASR75443.1"/>
    <property type="molecule type" value="Genomic_DNA"/>
</dbReference>
<evidence type="ECO:0000313" key="2">
    <source>
        <dbReference type="Proteomes" id="UP000223009"/>
    </source>
</evidence>
<keyword evidence="2" id="KW-1185">Reference proteome</keyword>
<organism evidence="1 2">
    <name type="scientific">Streptomyces phage Mildred21</name>
    <dbReference type="NCBI Taxonomy" id="2023959"/>
    <lineage>
        <taxon>Viruses</taxon>
        <taxon>Duplodnaviria</taxon>
        <taxon>Heunggongvirae</taxon>
        <taxon>Uroviricota</taxon>
        <taxon>Caudoviricetes</taxon>
        <taxon>Stanwilliamsviridae</taxon>
        <taxon>Boydwoodruffvirinae</taxon>
        <taxon>Samistivirus</taxon>
        <taxon>Samistivirus mildred21</taxon>
    </lineage>
</organism>
<reference evidence="1 2" key="1">
    <citation type="submission" date="2017-05" db="EMBL/GenBank/DDBJ databases">
        <authorList>
            <person name="Chapman J."/>
            <person name="Chang C."/>
            <person name="Suresh T."/>
            <person name="Shishido T.C."/>
            <person name="Bindert I."/>
            <person name="Shaffer C.D."/>
            <person name="Weston-Hafer K.A."/>
            <person name="Russell D.A."/>
            <person name="Pope W.H."/>
            <person name="Jacobs-Sera D."/>
            <person name="Hendrix R.W."/>
            <person name="Hatfull G.F."/>
        </authorList>
    </citation>
    <scope>NUCLEOTIDE SEQUENCE [LARGE SCALE GENOMIC DNA]</scope>
</reference>